<evidence type="ECO:0000313" key="1">
    <source>
        <dbReference type="EMBL" id="KWA84343.1"/>
    </source>
</evidence>
<protein>
    <submittedName>
        <fullName evidence="1">Uncharacterized protein</fullName>
    </submittedName>
</protein>
<name>A0A106QCG3_9BURK</name>
<gene>
    <name evidence="1" type="ORF">WL29_21605</name>
</gene>
<organism evidence="1 2">
    <name type="scientific">Burkholderia ubonensis</name>
    <dbReference type="NCBI Taxonomy" id="101571"/>
    <lineage>
        <taxon>Bacteria</taxon>
        <taxon>Pseudomonadati</taxon>
        <taxon>Pseudomonadota</taxon>
        <taxon>Betaproteobacteria</taxon>
        <taxon>Burkholderiales</taxon>
        <taxon>Burkholderiaceae</taxon>
        <taxon>Burkholderia</taxon>
        <taxon>Burkholderia cepacia complex</taxon>
    </lineage>
</organism>
<dbReference type="AlphaFoldDB" id="A0A106QCG3"/>
<reference evidence="1 2" key="1">
    <citation type="submission" date="2015-11" db="EMBL/GenBank/DDBJ databases">
        <title>Expanding the genomic diversity of Burkholderia species for the development of highly accurate diagnostics.</title>
        <authorList>
            <person name="Sahl J."/>
            <person name="Keim P."/>
            <person name="Wagner D."/>
        </authorList>
    </citation>
    <scope>NUCLEOTIDE SEQUENCE [LARGE SCALE GENOMIC DNA]</scope>
    <source>
        <strain evidence="1 2">MSMB2087WGS</strain>
    </source>
</reference>
<evidence type="ECO:0000313" key="2">
    <source>
        <dbReference type="Proteomes" id="UP000060630"/>
    </source>
</evidence>
<dbReference type="Proteomes" id="UP000060630">
    <property type="component" value="Unassembled WGS sequence"/>
</dbReference>
<accession>A0A106QCG3</accession>
<sequence length="196" mass="21468">MADRRLAAHDAGPQETFHRVIQALNDIGLEVRIVEGATGFLPNLRIVGGALHVAPNCSVSDILHEAGHLACIPQRYRACANDDLDEVTKEMLDDLERLNVHPDSPLYRAVIQCSDPEATAWAFAFGRHLGLAPEDIIEDHQYPDDSGVGTGAEVRAALSMGMYIGIHGLAHAGFCSTNRFGRLPQYPKLAYWTQEL</sequence>
<proteinExistence type="predicted"/>
<comment type="caution">
    <text evidence="1">The sequence shown here is derived from an EMBL/GenBank/DDBJ whole genome shotgun (WGS) entry which is preliminary data.</text>
</comment>
<dbReference type="EMBL" id="LPHD01000049">
    <property type="protein sequence ID" value="KWA84343.1"/>
    <property type="molecule type" value="Genomic_DNA"/>
</dbReference>